<evidence type="ECO:0000256" key="3">
    <source>
        <dbReference type="ARBA" id="ARBA00009225"/>
    </source>
</evidence>
<dbReference type="EMBL" id="CAXHTA020000012">
    <property type="protein sequence ID" value="CAL5225298.1"/>
    <property type="molecule type" value="Genomic_DNA"/>
</dbReference>
<dbReference type="InterPro" id="IPR043129">
    <property type="entry name" value="ATPase_NBD"/>
</dbReference>
<protein>
    <recommendedName>
        <fullName evidence="11">Phosphotransferase</fullName>
        <ecNumber evidence="11">2.7.1.-</ecNumber>
    </recommendedName>
</protein>
<evidence type="ECO:0000256" key="4">
    <source>
        <dbReference type="ARBA" id="ARBA00022679"/>
    </source>
</evidence>
<evidence type="ECO:0000256" key="2">
    <source>
        <dbReference type="ARBA" id="ARBA00005028"/>
    </source>
</evidence>
<accession>A0ABP1G4D3</accession>
<dbReference type="InterPro" id="IPR022673">
    <property type="entry name" value="Hexokinase_C"/>
</dbReference>
<dbReference type="EC" id="2.7.1.-" evidence="11"/>
<gene>
    <name evidence="14" type="primary">g8097</name>
    <name evidence="14" type="ORF">VP750_LOCUS6957</name>
</gene>
<dbReference type="Pfam" id="PF03727">
    <property type="entry name" value="Hexokinase_2"/>
    <property type="match status" value="1"/>
</dbReference>
<dbReference type="InterPro" id="IPR001312">
    <property type="entry name" value="Hexokinase"/>
</dbReference>
<dbReference type="PROSITE" id="PS51748">
    <property type="entry name" value="HEXOKINASE_2"/>
    <property type="match status" value="1"/>
</dbReference>
<dbReference type="Gene3D" id="3.40.367.20">
    <property type="match status" value="1"/>
</dbReference>
<proteinExistence type="inferred from homology"/>
<dbReference type="Gene3D" id="3.30.420.40">
    <property type="match status" value="1"/>
</dbReference>
<comment type="catalytic activity">
    <reaction evidence="10">
        <text>D-fructose + ATP = D-fructose 6-phosphate + ADP + H(+)</text>
        <dbReference type="Rhea" id="RHEA:16125"/>
        <dbReference type="ChEBI" id="CHEBI:15378"/>
        <dbReference type="ChEBI" id="CHEBI:30616"/>
        <dbReference type="ChEBI" id="CHEBI:37721"/>
        <dbReference type="ChEBI" id="CHEBI:61527"/>
        <dbReference type="ChEBI" id="CHEBI:456216"/>
        <dbReference type="EC" id="2.7.1.1"/>
    </reaction>
    <physiologicalReaction direction="left-to-right" evidence="10">
        <dbReference type="Rhea" id="RHEA:16126"/>
    </physiologicalReaction>
</comment>
<evidence type="ECO:0000256" key="1">
    <source>
        <dbReference type="ARBA" id="ARBA00004888"/>
    </source>
</evidence>
<dbReference type="PRINTS" id="PR00475">
    <property type="entry name" value="HEXOKINASE"/>
</dbReference>
<comment type="similarity">
    <text evidence="3 11">Belongs to the hexokinase family.</text>
</comment>
<reference evidence="14 15" key="1">
    <citation type="submission" date="2024-06" db="EMBL/GenBank/DDBJ databases">
        <authorList>
            <person name="Kraege A."/>
            <person name="Thomma B."/>
        </authorList>
    </citation>
    <scope>NUCLEOTIDE SEQUENCE [LARGE SCALE GENOMIC DNA]</scope>
</reference>
<evidence type="ECO:0000256" key="7">
    <source>
        <dbReference type="ARBA" id="ARBA00022840"/>
    </source>
</evidence>
<dbReference type="Proteomes" id="UP001497392">
    <property type="component" value="Unassembled WGS sequence"/>
</dbReference>
<keyword evidence="4 11" id="KW-0808">Transferase</keyword>
<name>A0ABP1G4D3_9CHLO</name>
<feature type="domain" description="Hexokinase N-terminal" evidence="12">
    <location>
        <begin position="3"/>
        <end position="196"/>
    </location>
</feature>
<comment type="pathway">
    <text evidence="1">Carbohydrate degradation; glycolysis; D-glyceraldehyde 3-phosphate and glycerone phosphate from D-glucose: step 1/4.</text>
</comment>
<dbReference type="InterPro" id="IPR022672">
    <property type="entry name" value="Hexokinase_N"/>
</dbReference>
<feature type="domain" description="Hexokinase C-terminal" evidence="13">
    <location>
        <begin position="202"/>
        <end position="447"/>
    </location>
</feature>
<comment type="catalytic activity">
    <reaction evidence="9">
        <text>a D-hexose + ATP = a D-hexose 6-phosphate + ADP + H(+)</text>
        <dbReference type="Rhea" id="RHEA:22740"/>
        <dbReference type="ChEBI" id="CHEBI:4194"/>
        <dbReference type="ChEBI" id="CHEBI:15378"/>
        <dbReference type="ChEBI" id="CHEBI:30616"/>
        <dbReference type="ChEBI" id="CHEBI:229467"/>
        <dbReference type="ChEBI" id="CHEBI:456216"/>
        <dbReference type="EC" id="2.7.1.1"/>
    </reaction>
    <physiologicalReaction direction="left-to-right" evidence="9">
        <dbReference type="Rhea" id="RHEA:22741"/>
    </physiologicalReaction>
</comment>
<comment type="pathway">
    <text evidence="2">Carbohydrate metabolism; hexose metabolism.</text>
</comment>
<dbReference type="PANTHER" id="PTHR19443">
    <property type="entry name" value="HEXOKINASE"/>
    <property type="match status" value="1"/>
</dbReference>
<dbReference type="Pfam" id="PF00349">
    <property type="entry name" value="Hexokinase_1"/>
    <property type="match status" value="1"/>
</dbReference>
<keyword evidence="5 11" id="KW-0547">Nucleotide-binding</keyword>
<keyword evidence="7 11" id="KW-0067">ATP-binding</keyword>
<comment type="caution">
    <text evidence="14">The sequence shown here is derived from an EMBL/GenBank/DDBJ whole genome shotgun (WGS) entry which is preliminary data.</text>
</comment>
<organism evidence="14 15">
    <name type="scientific">Coccomyxa viridis</name>
    <dbReference type="NCBI Taxonomy" id="1274662"/>
    <lineage>
        <taxon>Eukaryota</taxon>
        <taxon>Viridiplantae</taxon>
        <taxon>Chlorophyta</taxon>
        <taxon>core chlorophytes</taxon>
        <taxon>Trebouxiophyceae</taxon>
        <taxon>Trebouxiophyceae incertae sedis</taxon>
        <taxon>Coccomyxaceae</taxon>
        <taxon>Coccomyxa</taxon>
    </lineage>
</organism>
<keyword evidence="15" id="KW-1185">Reference proteome</keyword>
<evidence type="ECO:0000256" key="6">
    <source>
        <dbReference type="ARBA" id="ARBA00022777"/>
    </source>
</evidence>
<evidence type="ECO:0000313" key="15">
    <source>
        <dbReference type="Proteomes" id="UP001497392"/>
    </source>
</evidence>
<keyword evidence="6 11" id="KW-0418">Kinase</keyword>
<keyword evidence="8 11" id="KW-0324">Glycolysis</keyword>
<evidence type="ECO:0000313" key="14">
    <source>
        <dbReference type="EMBL" id="CAL5225298.1"/>
    </source>
</evidence>
<sequence>MAQYYTDLALSHSQLLEIRDEFIKEARKGLRGEKSTCLMAPTMVDILPDGDEIGEYYAIDIGGTNFRSIHATLSDKKGEVVNVEMEDNAIPEEYFSCHADQLFDLLASSLLDFAKRHGRHSEDRQLPIGFCFSFPCTHTAIGEAIMVKLTKKFENDGLVGQDPAKGLQRALDRQKANFRVAALINDSVGTLAGGCYVDADTKIGVILGTGTNACYVEEARNISSLAGKNGQGQQRPLMAINTEWGNFDASSLPSTDIDRELDADTPNAGNHHFEKMVSGMYLGEVARRAILKLAEEAELFGLEVPPQLREPWALTTPALAKIDEDASWLLSSTAQVLSETLGLPASLCTHTACLRVKQVCNLVARRSAALVAACLAGLLKQIGRDGSSTRMQPTTIAVDGGLFEHYQAYRGYLRTNLDQLLGRQVSAMVKIVQIRDASSMGAAYLAAAIDEDTQ</sequence>
<evidence type="ECO:0000256" key="5">
    <source>
        <dbReference type="ARBA" id="ARBA00022741"/>
    </source>
</evidence>
<evidence type="ECO:0000256" key="9">
    <source>
        <dbReference type="ARBA" id="ARBA00044613"/>
    </source>
</evidence>
<dbReference type="SUPFAM" id="SSF53067">
    <property type="entry name" value="Actin-like ATPase domain"/>
    <property type="match status" value="2"/>
</dbReference>
<dbReference type="PANTHER" id="PTHR19443:SF16">
    <property type="entry name" value="HEXOKINASE TYPE 1-RELATED"/>
    <property type="match status" value="1"/>
</dbReference>
<evidence type="ECO:0000259" key="13">
    <source>
        <dbReference type="Pfam" id="PF03727"/>
    </source>
</evidence>
<evidence type="ECO:0000256" key="11">
    <source>
        <dbReference type="RuleBase" id="RU362007"/>
    </source>
</evidence>
<evidence type="ECO:0000256" key="10">
    <source>
        <dbReference type="ARBA" id="ARBA00047905"/>
    </source>
</evidence>
<evidence type="ECO:0000256" key="8">
    <source>
        <dbReference type="ARBA" id="ARBA00023152"/>
    </source>
</evidence>
<evidence type="ECO:0000259" key="12">
    <source>
        <dbReference type="Pfam" id="PF00349"/>
    </source>
</evidence>